<dbReference type="EMBL" id="JAKGUD010000020">
    <property type="protein sequence ID" value="MCF4143625.1"/>
    <property type="molecule type" value="Genomic_DNA"/>
</dbReference>
<dbReference type="CDD" id="cd00082">
    <property type="entry name" value="HisKA"/>
    <property type="match status" value="1"/>
</dbReference>
<protein>
    <recommendedName>
        <fullName evidence="2">histidine kinase</fullName>
        <ecNumber evidence="2">2.7.13.3</ecNumber>
    </recommendedName>
</protein>
<dbReference type="SMART" id="SM00388">
    <property type="entry name" value="HisKA"/>
    <property type="match status" value="1"/>
</dbReference>
<dbReference type="GO" id="GO:0005524">
    <property type="term" value="F:ATP binding"/>
    <property type="evidence" value="ECO:0007669"/>
    <property type="project" value="UniProtKB-KW"/>
</dbReference>
<dbReference type="SMART" id="SM00448">
    <property type="entry name" value="REC"/>
    <property type="match status" value="1"/>
</dbReference>
<dbReference type="SUPFAM" id="SSF47384">
    <property type="entry name" value="Homodimeric domain of signal transducing histidine kinase"/>
    <property type="match status" value="1"/>
</dbReference>
<dbReference type="InterPro" id="IPR011006">
    <property type="entry name" value="CheY-like_superfamily"/>
</dbReference>
<dbReference type="InterPro" id="IPR036890">
    <property type="entry name" value="HATPase_C_sf"/>
</dbReference>
<keyword evidence="8" id="KW-0547">Nucleotide-binding</keyword>
<feature type="modified residue" description="4-aspartylphosphate" evidence="4">
    <location>
        <position position="502"/>
    </location>
</feature>
<dbReference type="PANTHER" id="PTHR45339">
    <property type="entry name" value="HYBRID SIGNAL TRANSDUCTION HISTIDINE KINASE J"/>
    <property type="match status" value="1"/>
</dbReference>
<dbReference type="CDD" id="cd16922">
    <property type="entry name" value="HATPase_EvgS-ArcB-TorS-like"/>
    <property type="match status" value="1"/>
</dbReference>
<evidence type="ECO:0000313" key="8">
    <source>
        <dbReference type="EMBL" id="MCF4143625.1"/>
    </source>
</evidence>
<keyword evidence="9" id="KW-1185">Reference proteome</keyword>
<evidence type="ECO:0000256" key="4">
    <source>
        <dbReference type="PROSITE-ProRule" id="PRU00169"/>
    </source>
</evidence>
<dbReference type="Gene3D" id="1.10.287.130">
    <property type="match status" value="1"/>
</dbReference>
<keyword evidence="8" id="KW-0067">ATP-binding</keyword>
<dbReference type="EC" id="2.7.13.3" evidence="2"/>
<name>A0ABS9ER35_9BACT</name>
<dbReference type="SUPFAM" id="SSF55781">
    <property type="entry name" value="GAF domain-like"/>
    <property type="match status" value="1"/>
</dbReference>
<dbReference type="SUPFAM" id="SSF52172">
    <property type="entry name" value="CheY-like"/>
    <property type="match status" value="1"/>
</dbReference>
<dbReference type="Pfam" id="PF00512">
    <property type="entry name" value="HisKA"/>
    <property type="match status" value="1"/>
</dbReference>
<dbReference type="PROSITE" id="PS50109">
    <property type="entry name" value="HIS_KIN"/>
    <property type="match status" value="1"/>
</dbReference>
<dbReference type="InterPro" id="IPR029016">
    <property type="entry name" value="GAF-like_dom_sf"/>
</dbReference>
<evidence type="ECO:0000256" key="2">
    <source>
        <dbReference type="ARBA" id="ARBA00012438"/>
    </source>
</evidence>
<gene>
    <name evidence="8" type="ORF">L2W38_12480</name>
</gene>
<sequence length="694" mass="76047">MEERIRELEERISLINSERERARRVLDDAVDSLNVPVTLGQSGDVSDVLESVASRIRSLIDVGEIAFFLISEDGLDFSREWCDPPESADFFESERTILVEDGTVAWALGRNKPMMMTSSDGTPLLIHSLTAQDEPLGIMMACIEGDPGRVMDISLAFVTVVLGAAAGVIKNSRLYRMINDLNDELRGKVSRLQESEAQLAEANQAKDRFLANVSHEIRTPLNAILGTAAIVRGKSPAEMDRALDVIKDEGHALLALINDILDLSKMGAGFLDLDEAPFDLFELLEALEGSYRSEAKRKGLDFSLDLSKDIPRWITGDPIRLRQVLSNLLGNAVKFTSSGRVSLTVKSLPSYGDKLTLSFSVSDTGIGISKEAVPRLFKPFSQADGSTSRKYGGTGLGLAISRKIVRAMGGDFSVESERGRGSTFSLDVEMDLCEPPVAYVEEDVERGPLRPLSLLVVEDSNTNRVVIEAMLRDMGHYVTAVSSGREAIRALSERHFDGVFMDIQMPGMDGLEATAIIRERGGPVLDRDIPVIALTANVMKEDRERYLAEGMSGYLPKPVTREDLAESLRDVEPAEPGDPLPGRYILDMTGLVERMGGDRVIAKLVVKTFRSDLAKIAEKIRTSVEDRDFRKVRMDGHALKGAAAGAGAWGLKIVGGRIQTAAESEDGELLNDLMDELVLEMEDFENFFCGGEEL</sequence>
<dbReference type="InterPro" id="IPR036097">
    <property type="entry name" value="HisK_dim/P_sf"/>
</dbReference>
<organism evidence="8 9">
    <name type="scientific">Dethiosulfovibrio marinus</name>
    <dbReference type="NCBI Taxonomy" id="133532"/>
    <lineage>
        <taxon>Bacteria</taxon>
        <taxon>Thermotogati</taxon>
        <taxon>Synergistota</taxon>
        <taxon>Synergistia</taxon>
        <taxon>Synergistales</taxon>
        <taxon>Dethiosulfovibrionaceae</taxon>
        <taxon>Dethiosulfovibrio</taxon>
    </lineage>
</organism>
<dbReference type="InterPro" id="IPR001789">
    <property type="entry name" value="Sig_transdc_resp-reg_receiver"/>
</dbReference>
<feature type="domain" description="Histidine kinase" evidence="6">
    <location>
        <begin position="212"/>
        <end position="432"/>
    </location>
</feature>
<feature type="coiled-coil region" evidence="5">
    <location>
        <begin position="178"/>
        <end position="212"/>
    </location>
</feature>
<dbReference type="InterPro" id="IPR003594">
    <property type="entry name" value="HATPase_dom"/>
</dbReference>
<dbReference type="Pfam" id="PF00072">
    <property type="entry name" value="Response_reg"/>
    <property type="match status" value="1"/>
</dbReference>
<dbReference type="SUPFAM" id="SSF47226">
    <property type="entry name" value="Histidine-containing phosphotransfer domain, HPT domain"/>
    <property type="match status" value="1"/>
</dbReference>
<feature type="domain" description="Response regulatory" evidence="7">
    <location>
        <begin position="453"/>
        <end position="572"/>
    </location>
</feature>
<dbReference type="CDD" id="cd17546">
    <property type="entry name" value="REC_hyHK_CKI1_RcsC-like"/>
    <property type="match status" value="1"/>
</dbReference>
<dbReference type="InterPro" id="IPR036641">
    <property type="entry name" value="HPT_dom_sf"/>
</dbReference>
<reference evidence="8 9" key="1">
    <citation type="submission" date="2022-01" db="EMBL/GenBank/DDBJ databases">
        <title>Dethiosulfovibrio faecalis sp. nov., a novel proteolytic, non-sulfur-reducing bacterium isolated from a marine aquaculture solid waste bioreactor.</title>
        <authorList>
            <person name="Grabowski S."/>
            <person name="Apolinario E."/>
            <person name="Schneider N."/>
            <person name="Marshall C.W."/>
            <person name="Sowers K.R."/>
        </authorList>
    </citation>
    <scope>NUCLEOTIDE SEQUENCE [LARGE SCALE GENOMIC DNA]</scope>
    <source>
        <strain evidence="8 9">DSM 12537</strain>
    </source>
</reference>
<keyword evidence="5" id="KW-0175">Coiled coil</keyword>
<dbReference type="PRINTS" id="PR00344">
    <property type="entry name" value="BCTRLSENSOR"/>
</dbReference>
<dbReference type="InterPro" id="IPR008207">
    <property type="entry name" value="Sig_transdc_His_kin_Hpt_dom"/>
</dbReference>
<dbReference type="Proteomes" id="UP001200430">
    <property type="component" value="Unassembled WGS sequence"/>
</dbReference>
<evidence type="ECO:0000259" key="6">
    <source>
        <dbReference type="PROSITE" id="PS50109"/>
    </source>
</evidence>
<dbReference type="RefSeq" id="WP_236100384.1">
    <property type="nucleotide sequence ID" value="NZ_JAKGUD010000020.1"/>
</dbReference>
<accession>A0ABS9ER35</accession>
<evidence type="ECO:0000259" key="7">
    <source>
        <dbReference type="PROSITE" id="PS50110"/>
    </source>
</evidence>
<evidence type="ECO:0000256" key="3">
    <source>
        <dbReference type="ARBA" id="ARBA00022553"/>
    </source>
</evidence>
<evidence type="ECO:0000256" key="5">
    <source>
        <dbReference type="SAM" id="Coils"/>
    </source>
</evidence>
<dbReference type="Gene3D" id="3.40.50.2300">
    <property type="match status" value="1"/>
</dbReference>
<dbReference type="SMART" id="SM00387">
    <property type="entry name" value="HATPase_c"/>
    <property type="match status" value="1"/>
</dbReference>
<dbReference type="Pfam" id="PF01627">
    <property type="entry name" value="Hpt"/>
    <property type="match status" value="1"/>
</dbReference>
<dbReference type="SUPFAM" id="SSF55874">
    <property type="entry name" value="ATPase domain of HSP90 chaperone/DNA topoisomerase II/histidine kinase"/>
    <property type="match status" value="1"/>
</dbReference>
<evidence type="ECO:0000256" key="1">
    <source>
        <dbReference type="ARBA" id="ARBA00000085"/>
    </source>
</evidence>
<comment type="catalytic activity">
    <reaction evidence="1">
        <text>ATP + protein L-histidine = ADP + protein N-phospho-L-histidine.</text>
        <dbReference type="EC" id="2.7.13.3"/>
    </reaction>
</comment>
<dbReference type="Gene3D" id="1.20.120.160">
    <property type="entry name" value="HPT domain"/>
    <property type="match status" value="1"/>
</dbReference>
<proteinExistence type="predicted"/>
<comment type="caution">
    <text evidence="8">The sequence shown here is derived from an EMBL/GenBank/DDBJ whole genome shotgun (WGS) entry which is preliminary data.</text>
</comment>
<dbReference type="InterPro" id="IPR004358">
    <property type="entry name" value="Sig_transdc_His_kin-like_C"/>
</dbReference>
<keyword evidence="3 4" id="KW-0597">Phosphoprotein</keyword>
<dbReference type="Pfam" id="PF02518">
    <property type="entry name" value="HATPase_c"/>
    <property type="match status" value="1"/>
</dbReference>
<dbReference type="PANTHER" id="PTHR45339:SF3">
    <property type="entry name" value="HISTIDINE KINASE"/>
    <property type="match status" value="1"/>
</dbReference>
<dbReference type="Gene3D" id="3.30.450.40">
    <property type="match status" value="1"/>
</dbReference>
<dbReference type="Gene3D" id="3.30.565.10">
    <property type="entry name" value="Histidine kinase-like ATPase, C-terminal domain"/>
    <property type="match status" value="1"/>
</dbReference>
<dbReference type="InterPro" id="IPR005467">
    <property type="entry name" value="His_kinase_dom"/>
</dbReference>
<dbReference type="PROSITE" id="PS50110">
    <property type="entry name" value="RESPONSE_REGULATORY"/>
    <property type="match status" value="1"/>
</dbReference>
<dbReference type="InterPro" id="IPR003661">
    <property type="entry name" value="HisK_dim/P_dom"/>
</dbReference>
<evidence type="ECO:0000313" key="9">
    <source>
        <dbReference type="Proteomes" id="UP001200430"/>
    </source>
</evidence>